<accession>A0A8H5K4W5</accession>
<organism evidence="3 4">
    <name type="scientific">Fusarium napiforme</name>
    <dbReference type="NCBI Taxonomy" id="42672"/>
    <lineage>
        <taxon>Eukaryota</taxon>
        <taxon>Fungi</taxon>
        <taxon>Dikarya</taxon>
        <taxon>Ascomycota</taxon>
        <taxon>Pezizomycotina</taxon>
        <taxon>Sordariomycetes</taxon>
        <taxon>Hypocreomycetidae</taxon>
        <taxon>Hypocreales</taxon>
        <taxon>Nectriaceae</taxon>
        <taxon>Fusarium</taxon>
        <taxon>Fusarium fujikuroi species complex</taxon>
    </lineage>
</organism>
<evidence type="ECO:0000256" key="1">
    <source>
        <dbReference type="SAM" id="MobiDB-lite"/>
    </source>
</evidence>
<proteinExistence type="predicted"/>
<feature type="region of interest" description="Disordered" evidence="1">
    <location>
        <begin position="68"/>
        <end position="125"/>
    </location>
</feature>
<gene>
    <name evidence="3" type="ORF">FNAPI_1808</name>
</gene>
<feature type="compositionally biased region" description="Polar residues" evidence="1">
    <location>
        <begin position="95"/>
        <end position="110"/>
    </location>
</feature>
<dbReference type="AlphaFoldDB" id="A0A8H5K4W5"/>
<comment type="caution">
    <text evidence="3">The sequence shown here is derived from an EMBL/GenBank/DDBJ whole genome shotgun (WGS) entry which is preliminary data.</text>
</comment>
<dbReference type="EMBL" id="JAAOAO010000062">
    <property type="protein sequence ID" value="KAF5565126.1"/>
    <property type="molecule type" value="Genomic_DNA"/>
</dbReference>
<dbReference type="Proteomes" id="UP000574317">
    <property type="component" value="Unassembled WGS sequence"/>
</dbReference>
<keyword evidence="4" id="KW-1185">Reference proteome</keyword>
<protein>
    <submittedName>
        <fullName evidence="3">Uncharacterized protein</fullName>
    </submittedName>
</protein>
<name>A0A8H5K4W5_9HYPO</name>
<feature type="signal peptide" evidence="2">
    <location>
        <begin position="1"/>
        <end position="19"/>
    </location>
</feature>
<feature type="compositionally biased region" description="Low complexity" evidence="1">
    <location>
        <begin position="111"/>
        <end position="125"/>
    </location>
</feature>
<reference evidence="3 4" key="1">
    <citation type="submission" date="2020-05" db="EMBL/GenBank/DDBJ databases">
        <title>Identification and distribution of gene clusters putatively required for synthesis of sphingolipid metabolism inhibitors in phylogenetically diverse species of the filamentous fungus Fusarium.</title>
        <authorList>
            <person name="Kim H.-S."/>
            <person name="Busman M."/>
            <person name="Brown D.W."/>
            <person name="Divon H."/>
            <person name="Uhlig S."/>
            <person name="Proctor R.H."/>
        </authorList>
    </citation>
    <scope>NUCLEOTIDE SEQUENCE [LARGE SCALE GENOMIC DNA]</scope>
    <source>
        <strain evidence="3 4">NRRL 25196</strain>
    </source>
</reference>
<feature type="chain" id="PRO_5034286325" evidence="2">
    <location>
        <begin position="20"/>
        <end position="299"/>
    </location>
</feature>
<evidence type="ECO:0000313" key="4">
    <source>
        <dbReference type="Proteomes" id="UP000574317"/>
    </source>
</evidence>
<keyword evidence="2" id="KW-0732">Signal</keyword>
<evidence type="ECO:0000313" key="3">
    <source>
        <dbReference type="EMBL" id="KAF5565126.1"/>
    </source>
</evidence>
<evidence type="ECO:0000256" key="2">
    <source>
        <dbReference type="SAM" id="SignalP"/>
    </source>
</evidence>
<sequence>MHSNILLAVSLLMAGSALAGPCKPRTSASYALTTALTTTETTPTTIATETTIATSDSSMTTAIDNITTTTSEADSSTIAQTGTTTATSEPEHESTTASSVSSQPTTTGDITTTSEAESTTKADTTTTAVAAPTFSVLAGSAPLTGDVLEADGYQGSYPQFNPSNNPLDPPYSPRTWVIEPGTNHIKDTASGNYLCAYYLFVQQNGGAASISTCDESRNPGPNSMYGYLSCQIVNSQLSCTAPKTVCTFDGDYTCVTSPDQESAYNQIVALESETSDASIAIYETTPKNWTPMVLNVQEV</sequence>
<feature type="compositionally biased region" description="Low complexity" evidence="1">
    <location>
        <begin position="68"/>
        <end position="88"/>
    </location>
</feature>